<dbReference type="Proteomes" id="UP000428260">
    <property type="component" value="Chromosome"/>
</dbReference>
<evidence type="ECO:0000256" key="7">
    <source>
        <dbReference type="ARBA" id="ARBA00022989"/>
    </source>
</evidence>
<keyword evidence="3" id="KW-1003">Cell membrane</keyword>
<feature type="domain" description="Disease resistance R13L4/SHOC-2-like LRR" evidence="13">
    <location>
        <begin position="94"/>
        <end position="206"/>
    </location>
</feature>
<dbReference type="PANTHER" id="PTHR27004:SF462">
    <property type="entry name" value="LRR RECEPTOR-LIKE KINASE"/>
    <property type="match status" value="1"/>
</dbReference>
<keyword evidence="9" id="KW-0675">Receptor</keyword>
<evidence type="ECO:0000256" key="1">
    <source>
        <dbReference type="ARBA" id="ARBA00004236"/>
    </source>
</evidence>
<protein>
    <submittedName>
        <fullName evidence="14">T9SS type A sorting domain-containing protein</fullName>
    </submittedName>
</protein>
<dbReference type="PANTHER" id="PTHR27004">
    <property type="entry name" value="RECEPTOR-LIKE PROTEIN 12 ISOFORM X1"/>
    <property type="match status" value="1"/>
</dbReference>
<dbReference type="SUPFAM" id="SSF52058">
    <property type="entry name" value="L domain-like"/>
    <property type="match status" value="1"/>
</dbReference>
<dbReference type="EMBL" id="CP046401">
    <property type="protein sequence ID" value="QGY42146.1"/>
    <property type="molecule type" value="Genomic_DNA"/>
</dbReference>
<dbReference type="Pfam" id="PF18962">
    <property type="entry name" value="Por_Secre_tail"/>
    <property type="match status" value="1"/>
</dbReference>
<dbReference type="InterPro" id="IPR055414">
    <property type="entry name" value="LRR_R13L4/SHOC2-like"/>
</dbReference>
<gene>
    <name evidence="14" type="ORF">GM418_00295</name>
</gene>
<evidence type="ECO:0000259" key="12">
    <source>
        <dbReference type="Pfam" id="PF18962"/>
    </source>
</evidence>
<keyword evidence="5" id="KW-0812">Transmembrane</keyword>
<evidence type="ECO:0000256" key="5">
    <source>
        <dbReference type="ARBA" id="ARBA00022692"/>
    </source>
</evidence>
<keyword evidence="10" id="KW-0325">Glycoprotein</keyword>
<evidence type="ECO:0000259" key="13">
    <source>
        <dbReference type="Pfam" id="PF23598"/>
    </source>
</evidence>
<evidence type="ECO:0000256" key="3">
    <source>
        <dbReference type="ARBA" id="ARBA00022475"/>
    </source>
</evidence>
<comment type="subcellular location">
    <subcellularLocation>
        <location evidence="1">Cell membrane</location>
    </subcellularLocation>
    <subcellularLocation>
        <location evidence="11">Endomembrane system</location>
        <topology evidence="11">Single-pass membrane protein</topology>
    </subcellularLocation>
    <subcellularLocation>
        <location evidence="2">Membrane</location>
        <topology evidence="2">Single-pass type I membrane protein</topology>
    </subcellularLocation>
</comment>
<proteinExistence type="predicted"/>
<dbReference type="InterPro" id="IPR032675">
    <property type="entry name" value="LRR_dom_sf"/>
</dbReference>
<dbReference type="GO" id="GO:0005886">
    <property type="term" value="C:plasma membrane"/>
    <property type="evidence" value="ECO:0007669"/>
    <property type="project" value="UniProtKB-SubCell"/>
</dbReference>
<evidence type="ECO:0000313" key="14">
    <source>
        <dbReference type="EMBL" id="QGY42146.1"/>
    </source>
</evidence>
<evidence type="ECO:0000256" key="10">
    <source>
        <dbReference type="ARBA" id="ARBA00023180"/>
    </source>
</evidence>
<keyword evidence="15" id="KW-1185">Reference proteome</keyword>
<dbReference type="GO" id="GO:0012505">
    <property type="term" value="C:endomembrane system"/>
    <property type="evidence" value="ECO:0007669"/>
    <property type="project" value="UniProtKB-SubCell"/>
</dbReference>
<dbReference type="SMART" id="SM00369">
    <property type="entry name" value="LRR_TYP"/>
    <property type="match status" value="6"/>
</dbReference>
<organism evidence="14 15">
    <name type="scientific">Maribellus comscasis</name>
    <dbReference type="NCBI Taxonomy" id="2681766"/>
    <lineage>
        <taxon>Bacteria</taxon>
        <taxon>Pseudomonadati</taxon>
        <taxon>Bacteroidota</taxon>
        <taxon>Bacteroidia</taxon>
        <taxon>Marinilabiliales</taxon>
        <taxon>Prolixibacteraceae</taxon>
        <taxon>Maribellus</taxon>
    </lineage>
</organism>
<reference evidence="14 15" key="1">
    <citation type="submission" date="2019-11" db="EMBL/GenBank/DDBJ databases">
        <authorList>
            <person name="Zheng R.K."/>
            <person name="Sun C.M."/>
        </authorList>
    </citation>
    <scope>NUCLEOTIDE SEQUENCE [LARGE SCALE GENOMIC DNA]</scope>
    <source>
        <strain evidence="14 15">WC007</strain>
    </source>
</reference>
<evidence type="ECO:0000256" key="8">
    <source>
        <dbReference type="ARBA" id="ARBA00023136"/>
    </source>
</evidence>
<feature type="domain" description="Disease resistance R13L4/SHOC-2-like LRR" evidence="13">
    <location>
        <begin position="214"/>
        <end position="369"/>
    </location>
</feature>
<dbReference type="KEGG" id="mcos:GM418_00295"/>
<evidence type="ECO:0000256" key="9">
    <source>
        <dbReference type="ARBA" id="ARBA00023170"/>
    </source>
</evidence>
<keyword evidence="4" id="KW-0433">Leucine-rich repeat</keyword>
<dbReference type="Pfam" id="PF23598">
    <property type="entry name" value="LRR_14"/>
    <property type="match status" value="2"/>
</dbReference>
<dbReference type="InterPro" id="IPR026444">
    <property type="entry name" value="Secre_tail"/>
</dbReference>
<feature type="domain" description="Secretion system C-terminal sorting" evidence="12">
    <location>
        <begin position="1207"/>
        <end position="1281"/>
    </location>
</feature>
<accession>A0A6I6JH70</accession>
<dbReference type="NCBIfam" id="TIGR04183">
    <property type="entry name" value="Por_Secre_tail"/>
    <property type="match status" value="1"/>
</dbReference>
<evidence type="ECO:0000256" key="11">
    <source>
        <dbReference type="ARBA" id="ARBA00037847"/>
    </source>
</evidence>
<dbReference type="FunFam" id="3.80.10.10:FF:000095">
    <property type="entry name" value="LRR receptor-like serine/threonine-protein kinase GSO1"/>
    <property type="match status" value="1"/>
</dbReference>
<evidence type="ECO:0000256" key="6">
    <source>
        <dbReference type="ARBA" id="ARBA00022737"/>
    </source>
</evidence>
<dbReference type="Gene3D" id="3.80.10.10">
    <property type="entry name" value="Ribonuclease Inhibitor"/>
    <property type="match status" value="2"/>
</dbReference>
<evidence type="ECO:0000256" key="2">
    <source>
        <dbReference type="ARBA" id="ARBA00004479"/>
    </source>
</evidence>
<evidence type="ECO:0000256" key="4">
    <source>
        <dbReference type="ARBA" id="ARBA00022614"/>
    </source>
</evidence>
<evidence type="ECO:0000313" key="15">
    <source>
        <dbReference type="Proteomes" id="UP000428260"/>
    </source>
</evidence>
<keyword evidence="7" id="KW-1133">Transmembrane helix</keyword>
<keyword evidence="6" id="KW-0677">Repeat</keyword>
<name>A0A6I6JH70_9BACT</name>
<keyword evidence="8" id="KW-0472">Membrane</keyword>
<sequence length="1286" mass="141901">MRIRITLFILISILLFSNRIMGQTYNDLTVNKADSLALVDIYNNLDGDNWYFWTGFHFWFRGYWVVGWGGIGINNHRVDSVDLSWAYLKGTIPSSIGDLTELKYLDLQSLKDSVYGGMPNEMGNLTKLEHLALNIRTEMNIPSYICTFNNLEVLKLGSNFTGNIPTELGNLVKLQKLYLSGNNLESNIPSELGNLTNLDILYLSSNNLEGNIPPELGNLNRLSWLMLNDNNIGGTIPPELGNLDSLSWFNLYNNNLEGTIPPELGNLSKLDRLNLHDNNLSGAIPPELGNLASMTKLYLHNNNLEGTIPSQLGNLANLNYLYLNNNNLESPIPAELGNLSKLQNVYVNDNKFNFTDLEIFASKDLDKFEYAPQANIELTTSVNGATTILNMDAGGTQTTYQWYYDGTAISGATSAGCEVETGKELTKYLCKAKNTLLPDLVLNGKYVIPDEERCWETGALTFCLSSGKWEKASGNNKIKATDILSINDFLYFDGTITIDTSALEIDANGEFYVDNIPLPGGNTGKYSLAVGNYNLKLLGENGQITNFLNSNLEQSAELFGIGLKIDMLTLVNEKDKTGLSIGCSMKVPGILGGCGTVEKKETEIKLSDLEITSAGITLGGVAVKDMGLLADGFCLKNLELSYNSKKNILNAGMMLGLPFGDVGGGFKIEEGLVDSIGWHIESNVAPFVIGTTTVGIKGFFGHVSSITKPAMEVELGGIFSDILSDDLYRCTLSGTMVWPATIGFKGTGQFMRPIDNSLPFQLQGNTSVAWDVPNSVFKIELGGKFGTLDEKTWLMTGQGNFNIYFKETPSVLSGKMNGTMTLPKLSDNAPFNWLNSMFDFPVNVSASDRFIYGNSKVAYGEATFKSDSHGPYTLKYVIDLTKDIDDEEYLYFKISSGKTKSAIISEKSASTNATITKTFDVPENTELGIIEIKSTIEAPVSTLTSPLGISYTETLSNDSIIYTSSTDNKEAFWTLIDATPGTWTINLENPNTEDTIITYFQLKEQEFKFSVNQNGDEVTVTWNTEEIDEGQQVCVLLDNDKADFNGFKIKEADAGLGTLNFTLDENTPDCSYYVYVQLIDEFTVNEKYADEPVYNSLASLSPPDKFSASYNTQTDEVEFSWEQASSSDVAGYILTITDEYGNDSVYAVLNSVQTNISLYIEDHENKTGKIESYNNDGKIGCPSELSSLVTSAESIPKNNKPDNKLNVYPNPTTGKCTVRYYVSTPTNCEIMLFDINGRKIKHQLSGFQTEGYHQFELDYNDLPNGIYIIKYVSNLESFSVKSVLNK</sequence>
<dbReference type="InterPro" id="IPR003591">
    <property type="entry name" value="Leu-rich_rpt_typical-subtyp"/>
</dbReference>